<dbReference type="EMBL" id="NPEF01000094">
    <property type="protein sequence ID" value="PJZ92936.1"/>
    <property type="molecule type" value="Genomic_DNA"/>
</dbReference>
<keyword evidence="3" id="KW-1185">Reference proteome</keyword>
<gene>
    <name evidence="1" type="ORF">CH379_007265</name>
    <name evidence="2" type="ORF">CH379_10505</name>
</gene>
<accession>A0A2N0B8S7</accession>
<evidence type="ECO:0008006" key="4">
    <source>
        <dbReference type="Google" id="ProtNLM"/>
    </source>
</evidence>
<reference evidence="1" key="3">
    <citation type="submission" date="2023-10" db="EMBL/GenBank/DDBJ databases">
        <authorList>
            <person name="Picardeau M."/>
            <person name="Thibeaux R."/>
        </authorList>
    </citation>
    <scope>NUCLEOTIDE SEQUENCE</scope>
    <source>
        <strain evidence="1">ATI7-C-A5</strain>
    </source>
</reference>
<reference evidence="2" key="1">
    <citation type="submission" date="2017-07" db="EMBL/GenBank/DDBJ databases">
        <title>Leptospira spp. isolated from tropical soils.</title>
        <authorList>
            <person name="Thibeaux R."/>
            <person name="Iraola G."/>
            <person name="Ferres I."/>
            <person name="Bierque E."/>
            <person name="Girault D."/>
            <person name="Soupe-Gilbert M.-E."/>
            <person name="Picardeau M."/>
            <person name="Goarant C."/>
        </authorList>
    </citation>
    <scope>NUCLEOTIDE SEQUENCE [LARGE SCALE GENOMIC DNA]</scope>
    <source>
        <strain evidence="2">ATI7-C-A5</strain>
    </source>
</reference>
<proteinExistence type="predicted"/>
<dbReference type="NCBIfam" id="NF047554">
    <property type="entry name" value="LIC_10463_fam"/>
    <property type="match status" value="1"/>
</dbReference>
<dbReference type="OrthoDB" id="342883at2"/>
<evidence type="ECO:0000313" key="2">
    <source>
        <dbReference type="EMBL" id="PJZ92936.1"/>
    </source>
</evidence>
<reference evidence="1 3" key="2">
    <citation type="journal article" date="2018" name="Microb. Genom.">
        <title>Deciphering the unexplored Leptospira diversity from soils uncovers genomic evolution to virulence.</title>
        <authorList>
            <person name="Thibeaux R."/>
            <person name="Iraola G."/>
            <person name="Ferres I."/>
            <person name="Bierque E."/>
            <person name="Girault D."/>
            <person name="Soupe-Gilbert M.E."/>
            <person name="Picardeau M."/>
            <person name="Goarant C."/>
        </authorList>
    </citation>
    <scope>NUCLEOTIDE SEQUENCE [LARGE SCALE GENOMIC DNA]</scope>
    <source>
        <strain evidence="1 3">ATI7-C-A5</strain>
    </source>
</reference>
<dbReference type="AlphaFoldDB" id="A0A2N0BQV1"/>
<evidence type="ECO:0000313" key="3">
    <source>
        <dbReference type="Proteomes" id="UP000232122"/>
    </source>
</evidence>
<organism evidence="2">
    <name type="scientific">Leptospira ellisii</name>
    <dbReference type="NCBI Taxonomy" id="2023197"/>
    <lineage>
        <taxon>Bacteria</taxon>
        <taxon>Pseudomonadati</taxon>
        <taxon>Spirochaetota</taxon>
        <taxon>Spirochaetia</taxon>
        <taxon>Leptospirales</taxon>
        <taxon>Leptospiraceae</taxon>
        <taxon>Leptospira</taxon>
    </lineage>
</organism>
<accession>A0A2N0BQV1</accession>
<sequence length="140" mass="15880">MILPLIGCETEQIGERIPFVKNDRNGMIRSQSFLHGRMETGKDRKTYSFFLKQAENVQGIFQIDSIDPELRIRLIKTGYPLGSKTDCTNTNSGNTYSCRIEIPALEKGKYKLSVFRGLADRESDFNLFAGIFGKGYVDIE</sequence>
<name>A0A2N0BQV1_9LEPT</name>
<comment type="caution">
    <text evidence="2">The sequence shown here is derived from an EMBL/GenBank/DDBJ whole genome shotgun (WGS) entry which is preliminary data.</text>
</comment>
<dbReference type="Proteomes" id="UP000232122">
    <property type="component" value="Unassembled WGS sequence"/>
</dbReference>
<protein>
    <recommendedName>
        <fullName evidence="4">Lipoprotein</fullName>
    </recommendedName>
</protein>
<evidence type="ECO:0000313" key="1">
    <source>
        <dbReference type="EMBL" id="MDV6235425.1"/>
    </source>
</evidence>
<dbReference type="EMBL" id="NPEF02000008">
    <property type="protein sequence ID" value="MDV6235425.1"/>
    <property type="molecule type" value="Genomic_DNA"/>
</dbReference>